<dbReference type="EMBL" id="LRXL01000045">
    <property type="protein sequence ID" value="OAB78066.1"/>
    <property type="molecule type" value="Genomic_DNA"/>
</dbReference>
<keyword evidence="1" id="KW-0472">Membrane</keyword>
<dbReference type="OrthoDB" id="1143964at2"/>
<keyword evidence="1" id="KW-1133">Transmembrane helix</keyword>
<feature type="transmembrane region" description="Helical" evidence="1">
    <location>
        <begin position="85"/>
        <end position="104"/>
    </location>
</feature>
<evidence type="ECO:0000256" key="1">
    <source>
        <dbReference type="SAM" id="Phobius"/>
    </source>
</evidence>
<feature type="transmembrane region" description="Helical" evidence="1">
    <location>
        <begin position="116"/>
        <end position="134"/>
    </location>
</feature>
<dbReference type="STRING" id="1763537.ULVI_11315"/>
<sequence>MTTITKPNTGFWIISVIALLWNLIGVYFWLSEHFLMTEEMKAMYTPEQLELVNNAPAWGMYVYGIAVFGGVLASILLLMKKKLSVPIFLISLVAILIQMGYWIFGMNAIDAFGPEAIVMPLIVIAIAIFLYFYSKGAKMKGWLS</sequence>
<protein>
    <recommendedName>
        <fullName evidence="4">Sugar transporter</fullName>
    </recommendedName>
</protein>
<keyword evidence="1" id="KW-0812">Transmembrane</keyword>
<organism evidence="2 3">
    <name type="scientific">Cochleicola gelatinilyticus</name>
    <dbReference type="NCBI Taxonomy" id="1763537"/>
    <lineage>
        <taxon>Bacteria</taxon>
        <taxon>Pseudomonadati</taxon>
        <taxon>Bacteroidota</taxon>
        <taxon>Flavobacteriia</taxon>
        <taxon>Flavobacteriales</taxon>
        <taxon>Flavobacteriaceae</taxon>
        <taxon>Cochleicola</taxon>
    </lineage>
</organism>
<comment type="caution">
    <text evidence="2">The sequence shown here is derived from an EMBL/GenBank/DDBJ whole genome shotgun (WGS) entry which is preliminary data.</text>
</comment>
<keyword evidence="3" id="KW-1185">Reference proteome</keyword>
<evidence type="ECO:0008006" key="4">
    <source>
        <dbReference type="Google" id="ProtNLM"/>
    </source>
</evidence>
<evidence type="ECO:0000313" key="3">
    <source>
        <dbReference type="Proteomes" id="UP000077013"/>
    </source>
</evidence>
<dbReference type="Proteomes" id="UP000077013">
    <property type="component" value="Unassembled WGS sequence"/>
</dbReference>
<feature type="transmembrane region" description="Helical" evidence="1">
    <location>
        <begin position="58"/>
        <end position="78"/>
    </location>
</feature>
<proteinExistence type="predicted"/>
<reference evidence="2 3" key="1">
    <citation type="submission" date="2016-02" db="EMBL/GenBank/DDBJ databases">
        <title>Ulvibacter sp. LPB0005, isolated from Thais luteostoma.</title>
        <authorList>
            <person name="Shin S.-K."/>
            <person name="Yi H."/>
        </authorList>
    </citation>
    <scope>NUCLEOTIDE SEQUENCE [LARGE SCALE GENOMIC DNA]</scope>
    <source>
        <strain evidence="2 3">LPB0005</strain>
    </source>
</reference>
<dbReference type="AlphaFoldDB" id="A0A167GZT8"/>
<evidence type="ECO:0000313" key="2">
    <source>
        <dbReference type="EMBL" id="OAB78066.1"/>
    </source>
</evidence>
<dbReference type="RefSeq" id="WP_068592887.1">
    <property type="nucleotide sequence ID" value="NZ_LRXL01000045.1"/>
</dbReference>
<accession>A0A167GZT8</accession>
<name>A0A167GZT8_9FLAO</name>
<feature type="transmembrane region" description="Helical" evidence="1">
    <location>
        <begin position="12"/>
        <end position="30"/>
    </location>
</feature>
<gene>
    <name evidence="2" type="ORF">ULVI_11315</name>
</gene>